<dbReference type="GO" id="GO:0003677">
    <property type="term" value="F:DNA binding"/>
    <property type="evidence" value="ECO:0007669"/>
    <property type="project" value="UniProtKB-KW"/>
</dbReference>
<evidence type="ECO:0000259" key="3">
    <source>
        <dbReference type="PROSITE" id="PS51898"/>
    </source>
</evidence>
<dbReference type="InterPro" id="IPR002104">
    <property type="entry name" value="Integrase_catalytic"/>
</dbReference>
<evidence type="ECO:0000313" key="4">
    <source>
        <dbReference type="EMBL" id="AHB47185.1"/>
    </source>
</evidence>
<dbReference type="Gene3D" id="1.10.150.130">
    <property type="match status" value="1"/>
</dbReference>
<dbReference type="HOGENOM" id="CLU_056713_2_0_5"/>
<reference evidence="4 5" key="1">
    <citation type="journal article" date="2014" name="Genome Announc.">
        <title>Complete Genome Sequence of Hyphomicrobium nitrativorans Strain NL23, a Denitrifying Bacterium Isolated from Biofilm of a Methanol-Fed Denitrification System Treating Seawater at the Montreal Biodome.</title>
        <authorList>
            <person name="Martineau C."/>
            <person name="Villeneuve C."/>
            <person name="Mauffrey F."/>
            <person name="Villemur R."/>
        </authorList>
    </citation>
    <scope>NUCLEOTIDE SEQUENCE [LARGE SCALE GENOMIC DNA]</scope>
    <source>
        <strain evidence="4">NL23</strain>
    </source>
</reference>
<protein>
    <submittedName>
        <fullName evidence="4">Integrase</fullName>
    </submittedName>
</protein>
<organism evidence="4 5">
    <name type="scientific">Hyphomicrobium nitrativorans NL23</name>
    <dbReference type="NCBI Taxonomy" id="1029756"/>
    <lineage>
        <taxon>Bacteria</taxon>
        <taxon>Pseudomonadati</taxon>
        <taxon>Pseudomonadota</taxon>
        <taxon>Alphaproteobacteria</taxon>
        <taxon>Hyphomicrobiales</taxon>
        <taxon>Hyphomicrobiaceae</taxon>
        <taxon>Hyphomicrobium</taxon>
    </lineage>
</organism>
<dbReference type="GO" id="GO:0015074">
    <property type="term" value="P:DNA integration"/>
    <property type="evidence" value="ECO:0007669"/>
    <property type="project" value="InterPro"/>
</dbReference>
<dbReference type="Proteomes" id="UP000018542">
    <property type="component" value="Chromosome"/>
</dbReference>
<accession>V5SAD4</accession>
<dbReference type="PROSITE" id="PS51898">
    <property type="entry name" value="TYR_RECOMBINASE"/>
    <property type="match status" value="1"/>
</dbReference>
<dbReference type="InterPro" id="IPR011010">
    <property type="entry name" value="DNA_brk_join_enz"/>
</dbReference>
<dbReference type="SUPFAM" id="SSF56349">
    <property type="entry name" value="DNA breaking-rejoining enzymes"/>
    <property type="match status" value="1"/>
</dbReference>
<name>V5SAD4_9HYPH</name>
<sequence>MSTGAGMAVARYRYVQELTDRHGHKRLYYRRKGYPRATLRGPIGSAEFIADYDAASRKSTEAPGSHTRPAQGTWRWLCCAYLSSVEFNALDPSTQRVRRRALELTWDEPAPNNAAITYAQCPVERLDARLIRVLRDRKADAPEAANGRLKAIRAVFSWACEADQTAGNPAREVKFLKSKKQGGFHAWDDTEIAKFEDRHPIGSKARLALALLLYTGQRRSDVVTFGRQHVKAGWLHFVQHKNRNRNPVTLQLPILPELQSIIEQSPTGDLTYLVTEFGKPFTNNGFGNWFGDRCREAGLTDCSAHGLRKASARRLAEWGATTEQIKAWCGWRTAKEADRYLREVNQRKLAGSVARLVSKGKTGTEM</sequence>
<dbReference type="AlphaFoldDB" id="V5SAD4"/>
<keyword evidence="5" id="KW-1185">Reference proteome</keyword>
<evidence type="ECO:0000256" key="1">
    <source>
        <dbReference type="ARBA" id="ARBA00023125"/>
    </source>
</evidence>
<dbReference type="Pfam" id="PF00589">
    <property type="entry name" value="Phage_integrase"/>
    <property type="match status" value="1"/>
</dbReference>
<dbReference type="GO" id="GO:0006310">
    <property type="term" value="P:DNA recombination"/>
    <property type="evidence" value="ECO:0007669"/>
    <property type="project" value="UniProtKB-KW"/>
</dbReference>
<keyword evidence="1" id="KW-0238">DNA-binding</keyword>
<dbReference type="InterPro" id="IPR010998">
    <property type="entry name" value="Integrase_recombinase_N"/>
</dbReference>
<dbReference type="OrthoDB" id="7873969at2"/>
<dbReference type="Gene3D" id="1.10.443.10">
    <property type="entry name" value="Intergrase catalytic core"/>
    <property type="match status" value="1"/>
</dbReference>
<dbReference type="STRING" id="1029756.W911_00285"/>
<keyword evidence="2" id="KW-0233">DNA recombination</keyword>
<evidence type="ECO:0000313" key="5">
    <source>
        <dbReference type="Proteomes" id="UP000018542"/>
    </source>
</evidence>
<proteinExistence type="predicted"/>
<evidence type="ECO:0000256" key="2">
    <source>
        <dbReference type="ARBA" id="ARBA00023172"/>
    </source>
</evidence>
<dbReference type="EMBL" id="CP006912">
    <property type="protein sequence ID" value="AHB47185.1"/>
    <property type="molecule type" value="Genomic_DNA"/>
</dbReference>
<dbReference type="KEGG" id="hni:W911_00285"/>
<gene>
    <name evidence="4" type="ORF">W911_00285</name>
</gene>
<dbReference type="InterPro" id="IPR013762">
    <property type="entry name" value="Integrase-like_cat_sf"/>
</dbReference>
<feature type="domain" description="Tyr recombinase" evidence="3">
    <location>
        <begin position="182"/>
        <end position="354"/>
    </location>
</feature>
<dbReference type="PATRIC" id="fig|1029756.8.peg.65"/>